<dbReference type="CDD" id="cd06583">
    <property type="entry name" value="PGRP"/>
    <property type="match status" value="1"/>
</dbReference>
<dbReference type="RefSeq" id="WP_189381015.1">
    <property type="nucleotide sequence ID" value="NZ_BMYI01000005.1"/>
</dbReference>
<feature type="domain" description="N-acetylmuramoyl-L-alanine amidase" evidence="2">
    <location>
        <begin position="56"/>
        <end position="197"/>
    </location>
</feature>
<evidence type="ECO:0000259" key="3">
    <source>
        <dbReference type="SMART" id="SM00701"/>
    </source>
</evidence>
<evidence type="ECO:0000256" key="1">
    <source>
        <dbReference type="ARBA" id="ARBA00007553"/>
    </source>
</evidence>
<reference evidence="5" key="1">
    <citation type="journal article" date="2019" name="Int. J. Syst. Evol. Microbiol.">
        <title>The Global Catalogue of Microorganisms (GCM) 10K type strain sequencing project: providing services to taxonomists for standard genome sequencing and annotation.</title>
        <authorList>
            <consortium name="The Broad Institute Genomics Platform"/>
            <consortium name="The Broad Institute Genome Sequencing Center for Infectious Disease"/>
            <person name="Wu L."/>
            <person name="Ma J."/>
        </authorList>
    </citation>
    <scope>NUCLEOTIDE SEQUENCE [LARGE SCALE GENOMIC DNA]</scope>
    <source>
        <strain evidence="5">KCTC 23298</strain>
    </source>
</reference>
<dbReference type="Gene3D" id="3.40.80.10">
    <property type="entry name" value="Peptidoglycan recognition protein-like"/>
    <property type="match status" value="1"/>
</dbReference>
<evidence type="ECO:0000313" key="4">
    <source>
        <dbReference type="EMBL" id="GHC22413.1"/>
    </source>
</evidence>
<dbReference type="Gene3D" id="1.10.101.10">
    <property type="entry name" value="PGBD-like superfamily/PGBD"/>
    <property type="match status" value="1"/>
</dbReference>
<comment type="caution">
    <text evidence="4">The sequence shown here is derived from an EMBL/GenBank/DDBJ whole genome shotgun (WGS) entry which is preliminary data.</text>
</comment>
<dbReference type="SMART" id="SM00644">
    <property type="entry name" value="Ami_2"/>
    <property type="match status" value="1"/>
</dbReference>
<name>A0ABQ3FFU2_9RHOB</name>
<evidence type="ECO:0000313" key="5">
    <source>
        <dbReference type="Proteomes" id="UP000658305"/>
    </source>
</evidence>
<dbReference type="Pfam" id="PF01510">
    <property type="entry name" value="Amidase_2"/>
    <property type="match status" value="1"/>
</dbReference>
<evidence type="ECO:0000259" key="2">
    <source>
        <dbReference type="SMART" id="SM00644"/>
    </source>
</evidence>
<dbReference type="InterPro" id="IPR036365">
    <property type="entry name" value="PGBD-like_sf"/>
</dbReference>
<dbReference type="InterPro" id="IPR006619">
    <property type="entry name" value="PGRP_domain_met/bac"/>
</dbReference>
<dbReference type="SUPFAM" id="SSF47090">
    <property type="entry name" value="PGBD-like"/>
    <property type="match status" value="1"/>
</dbReference>
<keyword evidence="5" id="KW-1185">Reference proteome</keyword>
<accession>A0ABQ3FFU2</accession>
<dbReference type="InterPro" id="IPR036505">
    <property type="entry name" value="Amidase/PGRP_sf"/>
</dbReference>
<dbReference type="InterPro" id="IPR002502">
    <property type="entry name" value="Amidase_domain"/>
</dbReference>
<comment type="similarity">
    <text evidence="1">Belongs to the N-acetylmuramoyl-L-alanine amidase 2 family.</text>
</comment>
<dbReference type="SMART" id="SM00701">
    <property type="entry name" value="PGRP"/>
    <property type="match status" value="1"/>
</dbReference>
<evidence type="ECO:0008006" key="6">
    <source>
        <dbReference type="Google" id="ProtNLM"/>
    </source>
</evidence>
<protein>
    <recommendedName>
        <fullName evidence="6">N-acetylmuramoyl-L-alanine amidase</fullName>
    </recommendedName>
</protein>
<dbReference type="EMBL" id="BMYI01000005">
    <property type="protein sequence ID" value="GHC22413.1"/>
    <property type="molecule type" value="Genomic_DNA"/>
</dbReference>
<dbReference type="PANTHER" id="PTHR11022">
    <property type="entry name" value="PEPTIDOGLYCAN RECOGNITION PROTEIN"/>
    <property type="match status" value="1"/>
</dbReference>
<dbReference type="PANTHER" id="PTHR11022:SF41">
    <property type="entry name" value="PEPTIDOGLYCAN-RECOGNITION PROTEIN LC-RELATED"/>
    <property type="match status" value="1"/>
</dbReference>
<sequence>MRDPNTILIQTGLAGLNYQPGKPDGFFGPKTEAAGAAWLAAKGQPAGTVLVPETTSVIYQGSARYPVEEIVVHCSATRPEWMANASLSEQRAEIRRWHVEGNGWQDIGYHWLIGRDGSTLAGRPETVIGAGVEGHNRGVIHICLIGGAGSSETDAFSRNFTQRQGVSLRQLIQGISMRTRIKRISGHNEWAAKACPGFNVPGWLKEAA</sequence>
<organism evidence="4 5">
    <name type="scientific">Gemmobacter nanjingensis</name>
    <dbReference type="NCBI Taxonomy" id="488454"/>
    <lineage>
        <taxon>Bacteria</taxon>
        <taxon>Pseudomonadati</taxon>
        <taxon>Pseudomonadota</taxon>
        <taxon>Alphaproteobacteria</taxon>
        <taxon>Rhodobacterales</taxon>
        <taxon>Paracoccaceae</taxon>
        <taxon>Gemmobacter</taxon>
    </lineage>
</organism>
<dbReference type="InterPro" id="IPR015510">
    <property type="entry name" value="PGRP"/>
</dbReference>
<dbReference type="Proteomes" id="UP000658305">
    <property type="component" value="Unassembled WGS sequence"/>
</dbReference>
<gene>
    <name evidence="4" type="ORF">GCM10007291_22320</name>
</gene>
<dbReference type="SUPFAM" id="SSF55846">
    <property type="entry name" value="N-acetylmuramoyl-L-alanine amidase-like"/>
    <property type="match status" value="1"/>
</dbReference>
<dbReference type="InterPro" id="IPR036366">
    <property type="entry name" value="PGBDSf"/>
</dbReference>
<feature type="domain" description="Peptidoglycan recognition protein family" evidence="3">
    <location>
        <begin position="46"/>
        <end position="188"/>
    </location>
</feature>
<proteinExistence type="inferred from homology"/>